<keyword evidence="5" id="KW-1185">Reference proteome</keyword>
<dbReference type="Gene3D" id="3.40.50.1820">
    <property type="entry name" value="alpha/beta hydrolase"/>
    <property type="match status" value="1"/>
</dbReference>
<gene>
    <name evidence="4" type="ORF">SY84_03545</name>
</gene>
<sequence length="360" mass="38557">MRDSPWTWMPGESPGAFELRGDLTVAGQTVPLRLGGRAWGELNAARDNAVLVCHHYTGTMRAAGEQPDGTPGWWDALIGPGRALDTGRFYVVCLNSLGNVQVRDPEVVTTGPATLHPDGRPWGARFPAWTMADLHGAQCGLLRALGAPHWHAVVGPSFGGMQALQWAARTPALAPRVAAVVSSPVAGPVLRGVFGPLLHAAAQGDPDAAVHETLRLITFFGLGADGMDLLFRDTDVDAYLRTRTATADLRHVLDIGRAVQTHDLLEVAPLDDLCRRWREQGTRLLSVNVRGDQFFPAAEMRDFAAQTQAAGVAHTHLEFDSPRGHLGGLADTAAFEDALRDLLGTSTLPPALDAAEVRHV</sequence>
<dbReference type="InterPro" id="IPR029058">
    <property type="entry name" value="AB_hydrolase_fold"/>
</dbReference>
<dbReference type="KEGG" id="dch:SY84_03545"/>
<keyword evidence="1 4" id="KW-0808">Transferase</keyword>
<dbReference type="PANTHER" id="PTHR32268">
    <property type="entry name" value="HOMOSERINE O-ACETYLTRANSFERASE"/>
    <property type="match status" value="1"/>
</dbReference>
<dbReference type="GO" id="GO:0016747">
    <property type="term" value="F:acyltransferase activity, transferring groups other than amino-acyl groups"/>
    <property type="evidence" value="ECO:0007669"/>
    <property type="project" value="InterPro"/>
</dbReference>
<accession>A0A0F7JLW0</accession>
<dbReference type="SUPFAM" id="SSF53474">
    <property type="entry name" value="alpha/beta-Hydrolases"/>
    <property type="match status" value="1"/>
</dbReference>
<dbReference type="AlphaFoldDB" id="A0A0F7JLW0"/>
<dbReference type="InterPro" id="IPR000073">
    <property type="entry name" value="AB_hydrolase_1"/>
</dbReference>
<dbReference type="Proteomes" id="UP000034024">
    <property type="component" value="Chromosome"/>
</dbReference>
<organism evidence="4 5">
    <name type="scientific">Deinococcus soli</name>
    <name type="common">ex Cha et al. 2016</name>
    <dbReference type="NCBI Taxonomy" id="1309411"/>
    <lineage>
        <taxon>Bacteria</taxon>
        <taxon>Thermotogati</taxon>
        <taxon>Deinococcota</taxon>
        <taxon>Deinococci</taxon>
        <taxon>Deinococcales</taxon>
        <taxon>Deinococcaceae</taxon>
        <taxon>Deinococcus</taxon>
    </lineage>
</organism>
<evidence type="ECO:0000313" key="5">
    <source>
        <dbReference type="Proteomes" id="UP000034024"/>
    </source>
</evidence>
<dbReference type="Pfam" id="PF00561">
    <property type="entry name" value="Abhydrolase_1"/>
    <property type="match status" value="1"/>
</dbReference>
<feature type="active site" description="Nucleophile" evidence="2">
    <location>
        <position position="157"/>
    </location>
</feature>
<dbReference type="PANTHER" id="PTHR32268:SF11">
    <property type="entry name" value="HOMOSERINE O-ACETYLTRANSFERASE"/>
    <property type="match status" value="1"/>
</dbReference>
<protein>
    <submittedName>
        <fullName evidence="4">Homoserine acetyltransferase</fullName>
    </submittedName>
</protein>
<dbReference type="RefSeq" id="WP_046842854.1">
    <property type="nucleotide sequence ID" value="NZ_CP011389.1"/>
</dbReference>
<dbReference type="InterPro" id="IPR008220">
    <property type="entry name" value="HAT_MetX-like"/>
</dbReference>
<evidence type="ECO:0000259" key="3">
    <source>
        <dbReference type="Pfam" id="PF00561"/>
    </source>
</evidence>
<evidence type="ECO:0000256" key="1">
    <source>
        <dbReference type="ARBA" id="ARBA00022679"/>
    </source>
</evidence>
<evidence type="ECO:0000256" key="2">
    <source>
        <dbReference type="PIRSR" id="PIRSR000443-1"/>
    </source>
</evidence>
<proteinExistence type="predicted"/>
<feature type="active site" evidence="2">
    <location>
        <position position="292"/>
    </location>
</feature>
<dbReference type="PATRIC" id="fig|1309411.5.peg.735"/>
<feature type="domain" description="AB hydrolase-1" evidence="3">
    <location>
        <begin position="73"/>
        <end position="209"/>
    </location>
</feature>
<dbReference type="PIRSF" id="PIRSF000443">
    <property type="entry name" value="Homoser_Ac_trans"/>
    <property type="match status" value="1"/>
</dbReference>
<feature type="active site" evidence="2">
    <location>
        <position position="325"/>
    </location>
</feature>
<reference evidence="4 5" key="1">
    <citation type="submission" date="2015-01" db="EMBL/GenBank/DDBJ databases">
        <title>Deinococcus soli/N5/whole genome sequencing.</title>
        <authorList>
            <person name="Kim M.K."/>
            <person name="Srinivasan S."/>
            <person name="Lee J.-J."/>
        </authorList>
    </citation>
    <scope>NUCLEOTIDE SEQUENCE [LARGE SCALE GENOMIC DNA]</scope>
    <source>
        <strain evidence="4 5">N5</strain>
    </source>
</reference>
<dbReference type="EMBL" id="CP011389">
    <property type="protein sequence ID" value="AKH16279.1"/>
    <property type="molecule type" value="Genomic_DNA"/>
</dbReference>
<name>A0A0F7JLW0_9DEIO</name>
<evidence type="ECO:0000313" key="4">
    <source>
        <dbReference type="EMBL" id="AKH16279.1"/>
    </source>
</evidence>